<comment type="caution">
    <text evidence="6">The sequence shown here is derived from an EMBL/GenBank/DDBJ whole genome shotgun (WGS) entry which is preliminary data.</text>
</comment>
<dbReference type="InterPro" id="IPR036388">
    <property type="entry name" value="WH-like_DNA-bd_sf"/>
</dbReference>
<feature type="domain" description="HTH iclR-type" evidence="5">
    <location>
        <begin position="6"/>
        <end position="67"/>
    </location>
</feature>
<evidence type="ECO:0000313" key="7">
    <source>
        <dbReference type="Proteomes" id="UP001500466"/>
    </source>
</evidence>
<dbReference type="RefSeq" id="WP_345680103.1">
    <property type="nucleotide sequence ID" value="NZ_BAABHS010000040.1"/>
</dbReference>
<keyword evidence="2" id="KW-0238">DNA-binding</keyword>
<dbReference type="PROSITE" id="PS51077">
    <property type="entry name" value="HTH_ICLR"/>
    <property type="match status" value="1"/>
</dbReference>
<dbReference type="Gene3D" id="3.30.450.40">
    <property type="match status" value="1"/>
</dbReference>
<organism evidence="6 7">
    <name type="scientific">Yinghuangia aomiensis</name>
    <dbReference type="NCBI Taxonomy" id="676205"/>
    <lineage>
        <taxon>Bacteria</taxon>
        <taxon>Bacillati</taxon>
        <taxon>Actinomycetota</taxon>
        <taxon>Actinomycetes</taxon>
        <taxon>Kitasatosporales</taxon>
        <taxon>Streptomycetaceae</taxon>
        <taxon>Yinghuangia</taxon>
    </lineage>
</organism>
<feature type="region of interest" description="Disordered" evidence="4">
    <location>
        <begin position="218"/>
        <end position="238"/>
    </location>
</feature>
<evidence type="ECO:0000313" key="6">
    <source>
        <dbReference type="EMBL" id="GAA4990636.1"/>
    </source>
</evidence>
<dbReference type="SUPFAM" id="SSF55781">
    <property type="entry name" value="GAF domain-like"/>
    <property type="match status" value="1"/>
</dbReference>
<evidence type="ECO:0000256" key="2">
    <source>
        <dbReference type="ARBA" id="ARBA00023125"/>
    </source>
</evidence>
<dbReference type="InterPro" id="IPR011991">
    <property type="entry name" value="ArsR-like_HTH"/>
</dbReference>
<keyword evidence="1" id="KW-0805">Transcription regulation</keyword>
<gene>
    <name evidence="6" type="ORF">GCM10023205_72770</name>
</gene>
<dbReference type="SUPFAM" id="SSF46785">
    <property type="entry name" value="Winged helix' DNA-binding domain"/>
    <property type="match status" value="1"/>
</dbReference>
<dbReference type="CDD" id="cd00090">
    <property type="entry name" value="HTH_ARSR"/>
    <property type="match status" value="1"/>
</dbReference>
<keyword evidence="7" id="KW-1185">Reference proteome</keyword>
<sequence>MAAETSQTLDRGLKVLEQLADAPEGLTVPEISAALGVNRTVVYRILATLEQHGLIRRDAGGRTRLGLGALQLARRAHPLVRDAAVPCLRRLAEETGATAHLTIVDGLDALAVAVAEPTWTDYHVAYRVGSRHPLEQGAAGQAILTARRVRAGLDPAVPYVHVAGDGHRSAPGIAAAVPALAGVEASVGVLSFSELDSERFGPRVAEAALELAETLGGGPRLPVQRDDEAVPETVVRAG</sequence>
<evidence type="ECO:0000259" key="5">
    <source>
        <dbReference type="PROSITE" id="PS51077"/>
    </source>
</evidence>
<dbReference type="InterPro" id="IPR036390">
    <property type="entry name" value="WH_DNA-bd_sf"/>
</dbReference>
<dbReference type="InterPro" id="IPR014757">
    <property type="entry name" value="Tscrpt_reg_IclR_C"/>
</dbReference>
<dbReference type="Proteomes" id="UP001500466">
    <property type="component" value="Unassembled WGS sequence"/>
</dbReference>
<name>A0ABP9I796_9ACTN</name>
<protein>
    <submittedName>
        <fullName evidence="6">Helix-turn-helix domain-containing protein</fullName>
    </submittedName>
</protein>
<evidence type="ECO:0000256" key="1">
    <source>
        <dbReference type="ARBA" id="ARBA00023015"/>
    </source>
</evidence>
<dbReference type="SMART" id="SM00346">
    <property type="entry name" value="HTH_ICLR"/>
    <property type="match status" value="1"/>
</dbReference>
<dbReference type="Pfam" id="PF09339">
    <property type="entry name" value="HTH_IclR"/>
    <property type="match status" value="1"/>
</dbReference>
<accession>A0ABP9I796</accession>
<dbReference type="InterPro" id="IPR050707">
    <property type="entry name" value="HTH_MetabolicPath_Reg"/>
</dbReference>
<dbReference type="InterPro" id="IPR029016">
    <property type="entry name" value="GAF-like_dom_sf"/>
</dbReference>
<dbReference type="EMBL" id="BAABHS010000040">
    <property type="protein sequence ID" value="GAA4990636.1"/>
    <property type="molecule type" value="Genomic_DNA"/>
</dbReference>
<dbReference type="InterPro" id="IPR005471">
    <property type="entry name" value="Tscrpt_reg_IclR_N"/>
</dbReference>
<dbReference type="Gene3D" id="1.10.10.10">
    <property type="entry name" value="Winged helix-like DNA-binding domain superfamily/Winged helix DNA-binding domain"/>
    <property type="match status" value="1"/>
</dbReference>
<evidence type="ECO:0000256" key="4">
    <source>
        <dbReference type="SAM" id="MobiDB-lite"/>
    </source>
</evidence>
<keyword evidence="3" id="KW-0804">Transcription</keyword>
<dbReference type="PANTHER" id="PTHR30136:SF24">
    <property type="entry name" value="HTH-TYPE TRANSCRIPTIONAL REPRESSOR ALLR"/>
    <property type="match status" value="1"/>
</dbReference>
<evidence type="ECO:0000256" key="3">
    <source>
        <dbReference type="ARBA" id="ARBA00023163"/>
    </source>
</evidence>
<reference evidence="7" key="1">
    <citation type="journal article" date="2019" name="Int. J. Syst. Evol. Microbiol.">
        <title>The Global Catalogue of Microorganisms (GCM) 10K type strain sequencing project: providing services to taxonomists for standard genome sequencing and annotation.</title>
        <authorList>
            <consortium name="The Broad Institute Genomics Platform"/>
            <consortium name="The Broad Institute Genome Sequencing Center for Infectious Disease"/>
            <person name="Wu L."/>
            <person name="Ma J."/>
        </authorList>
    </citation>
    <scope>NUCLEOTIDE SEQUENCE [LARGE SCALE GENOMIC DNA]</scope>
    <source>
        <strain evidence="7">JCM 17986</strain>
    </source>
</reference>
<proteinExistence type="predicted"/>
<dbReference type="PANTHER" id="PTHR30136">
    <property type="entry name" value="HELIX-TURN-HELIX TRANSCRIPTIONAL REGULATOR, ICLR FAMILY"/>
    <property type="match status" value="1"/>
</dbReference>
<dbReference type="Pfam" id="PF01614">
    <property type="entry name" value="IclR_C"/>
    <property type="match status" value="1"/>
</dbReference>